<accession>A0AAW1IFR9</accession>
<feature type="region of interest" description="Disordered" evidence="1">
    <location>
        <begin position="168"/>
        <end position="213"/>
    </location>
</feature>
<evidence type="ECO:0000313" key="3">
    <source>
        <dbReference type="Proteomes" id="UP001458880"/>
    </source>
</evidence>
<reference evidence="2 3" key="1">
    <citation type="journal article" date="2024" name="BMC Genomics">
        <title>De novo assembly and annotation of Popillia japonica's genome with initial clues to its potential as an invasive pest.</title>
        <authorList>
            <person name="Cucini C."/>
            <person name="Boschi S."/>
            <person name="Funari R."/>
            <person name="Cardaioli E."/>
            <person name="Iannotti N."/>
            <person name="Marturano G."/>
            <person name="Paoli F."/>
            <person name="Bruttini M."/>
            <person name="Carapelli A."/>
            <person name="Frati F."/>
            <person name="Nardi F."/>
        </authorList>
    </citation>
    <scope>NUCLEOTIDE SEQUENCE [LARGE SCALE GENOMIC DNA]</scope>
    <source>
        <strain evidence="2">DMR45628</strain>
    </source>
</reference>
<keyword evidence="3" id="KW-1185">Reference proteome</keyword>
<sequence>MKGIVGKELLSKFEMLFEIPENESFNKLYDMWKFFHNNNDAPDIKVVYEDSPMIINNMTDPSVCGIEMNLEKDVRPTSAIDNISEPVADDLLTNSASDVKEQEVETTPVKDSAKSVQTDVKIDNVLYWPVTPERKGKQNTERVPFVITAAKWQDIQCKKIEVAQDKERLKEERKRKRIENQQIRENKKKESETTKKRVIKRKELSKDTVRKQM</sequence>
<evidence type="ECO:0000313" key="2">
    <source>
        <dbReference type="EMBL" id="KAK9688384.1"/>
    </source>
</evidence>
<comment type="caution">
    <text evidence="2">The sequence shown here is derived from an EMBL/GenBank/DDBJ whole genome shotgun (WGS) entry which is preliminary data.</text>
</comment>
<dbReference type="Proteomes" id="UP001458880">
    <property type="component" value="Unassembled WGS sequence"/>
</dbReference>
<evidence type="ECO:0000256" key="1">
    <source>
        <dbReference type="SAM" id="MobiDB-lite"/>
    </source>
</evidence>
<dbReference type="EMBL" id="JASPKY010000593">
    <property type="protein sequence ID" value="KAK9688384.1"/>
    <property type="molecule type" value="Genomic_DNA"/>
</dbReference>
<organism evidence="2 3">
    <name type="scientific">Popillia japonica</name>
    <name type="common">Japanese beetle</name>
    <dbReference type="NCBI Taxonomy" id="7064"/>
    <lineage>
        <taxon>Eukaryota</taxon>
        <taxon>Metazoa</taxon>
        <taxon>Ecdysozoa</taxon>
        <taxon>Arthropoda</taxon>
        <taxon>Hexapoda</taxon>
        <taxon>Insecta</taxon>
        <taxon>Pterygota</taxon>
        <taxon>Neoptera</taxon>
        <taxon>Endopterygota</taxon>
        <taxon>Coleoptera</taxon>
        <taxon>Polyphaga</taxon>
        <taxon>Scarabaeiformia</taxon>
        <taxon>Scarabaeidae</taxon>
        <taxon>Rutelinae</taxon>
        <taxon>Popillia</taxon>
    </lineage>
</organism>
<gene>
    <name evidence="2" type="ORF">QE152_g35585</name>
</gene>
<dbReference type="AlphaFoldDB" id="A0AAW1IFR9"/>
<name>A0AAW1IFR9_POPJA</name>
<protein>
    <recommendedName>
        <fullName evidence="4">Coiled-coil domain-containing protein 86</fullName>
    </recommendedName>
</protein>
<proteinExistence type="predicted"/>
<evidence type="ECO:0008006" key="4">
    <source>
        <dbReference type="Google" id="ProtNLM"/>
    </source>
</evidence>